<evidence type="ECO:0000256" key="2">
    <source>
        <dbReference type="ARBA" id="ARBA00022898"/>
    </source>
</evidence>
<dbReference type="SUPFAM" id="SSF53686">
    <property type="entry name" value="Tryptophan synthase beta subunit-like PLP-dependent enzymes"/>
    <property type="match status" value="1"/>
</dbReference>
<dbReference type="AlphaFoldDB" id="A0A4R2JJ41"/>
<dbReference type="InterPro" id="IPR036052">
    <property type="entry name" value="TrpB-like_PALP_sf"/>
</dbReference>
<dbReference type="CDD" id="cd00640">
    <property type="entry name" value="Trp-synth-beta_II"/>
    <property type="match status" value="1"/>
</dbReference>
<evidence type="ECO:0000313" key="6">
    <source>
        <dbReference type="Proteomes" id="UP000295680"/>
    </source>
</evidence>
<dbReference type="GO" id="GO:1901605">
    <property type="term" value="P:alpha-amino acid metabolic process"/>
    <property type="evidence" value="ECO:0007669"/>
    <property type="project" value="UniProtKB-ARBA"/>
</dbReference>
<evidence type="ECO:0000313" key="5">
    <source>
        <dbReference type="EMBL" id="TCO54165.1"/>
    </source>
</evidence>
<dbReference type="EMBL" id="SLWS01000009">
    <property type="protein sequence ID" value="TCO54165.1"/>
    <property type="molecule type" value="Genomic_DNA"/>
</dbReference>
<name>A0A4R2JJ41_9PSEU</name>
<comment type="caution">
    <text evidence="5">The sequence shown here is derived from an EMBL/GenBank/DDBJ whole genome shotgun (WGS) entry which is preliminary data.</text>
</comment>
<dbReference type="PANTHER" id="PTHR42937:SF1">
    <property type="entry name" value="DIAMINOPROPIONATE AMMONIA-LYASE"/>
    <property type="match status" value="1"/>
</dbReference>
<protein>
    <submittedName>
        <fullName evidence="5">Diaminopropionate ammonia-lyase family</fullName>
    </submittedName>
</protein>
<dbReference type="PANTHER" id="PTHR42937">
    <property type="match status" value="1"/>
</dbReference>
<dbReference type="Gene3D" id="3.40.710.10">
    <property type="entry name" value="DD-peptidase/beta-lactamase superfamily"/>
    <property type="match status" value="1"/>
</dbReference>
<feature type="domain" description="Beta-lactamase-related" evidence="3">
    <location>
        <begin position="407"/>
        <end position="724"/>
    </location>
</feature>
<dbReference type="InterPro" id="IPR012338">
    <property type="entry name" value="Beta-lactam/transpept-like"/>
</dbReference>
<gene>
    <name evidence="5" type="ORF">EV192_109145</name>
</gene>
<keyword evidence="5" id="KW-0456">Lyase</keyword>
<evidence type="ECO:0000259" key="3">
    <source>
        <dbReference type="Pfam" id="PF00144"/>
    </source>
</evidence>
<reference evidence="5 6" key="1">
    <citation type="submission" date="2019-03" db="EMBL/GenBank/DDBJ databases">
        <title>Genomic Encyclopedia of Type Strains, Phase IV (KMG-IV): sequencing the most valuable type-strain genomes for metagenomic binning, comparative biology and taxonomic classification.</title>
        <authorList>
            <person name="Goeker M."/>
        </authorList>
    </citation>
    <scope>NUCLEOTIDE SEQUENCE [LARGE SCALE GENOMIC DNA]</scope>
    <source>
        <strain evidence="5 6">DSM 45934</strain>
    </source>
</reference>
<accession>A0A4R2JJ41</accession>
<organism evidence="5 6">
    <name type="scientific">Actinocrispum wychmicini</name>
    <dbReference type="NCBI Taxonomy" id="1213861"/>
    <lineage>
        <taxon>Bacteria</taxon>
        <taxon>Bacillati</taxon>
        <taxon>Actinomycetota</taxon>
        <taxon>Actinomycetes</taxon>
        <taxon>Pseudonocardiales</taxon>
        <taxon>Pseudonocardiaceae</taxon>
        <taxon>Actinocrispum</taxon>
    </lineage>
</organism>
<keyword evidence="2" id="KW-0663">Pyridoxal phosphate</keyword>
<feature type="domain" description="Tryptophan synthase beta chain-like PALP" evidence="4">
    <location>
        <begin position="50"/>
        <end position="375"/>
    </location>
</feature>
<dbReference type="Pfam" id="PF00144">
    <property type="entry name" value="Beta-lactamase"/>
    <property type="match status" value="1"/>
</dbReference>
<dbReference type="Proteomes" id="UP000295680">
    <property type="component" value="Unassembled WGS sequence"/>
</dbReference>
<dbReference type="InterPro" id="IPR001466">
    <property type="entry name" value="Beta-lactam-related"/>
</dbReference>
<dbReference type="Pfam" id="PF00291">
    <property type="entry name" value="PALP"/>
    <property type="match status" value="1"/>
</dbReference>
<dbReference type="InterPro" id="IPR001926">
    <property type="entry name" value="TrpB-like_PALP"/>
</dbReference>
<proteinExistence type="predicted"/>
<evidence type="ECO:0000256" key="1">
    <source>
        <dbReference type="ARBA" id="ARBA00001933"/>
    </source>
</evidence>
<evidence type="ECO:0000259" key="4">
    <source>
        <dbReference type="Pfam" id="PF00291"/>
    </source>
</evidence>
<dbReference type="GO" id="GO:0016829">
    <property type="term" value="F:lyase activity"/>
    <property type="evidence" value="ECO:0007669"/>
    <property type="project" value="UniProtKB-KW"/>
</dbReference>
<keyword evidence="6" id="KW-1185">Reference proteome</keyword>
<dbReference type="SUPFAM" id="SSF56601">
    <property type="entry name" value="beta-lactamase/transpeptidase-like"/>
    <property type="match status" value="1"/>
</dbReference>
<dbReference type="NCBIfam" id="NF006058">
    <property type="entry name" value="PRK08206.1"/>
    <property type="match status" value="1"/>
</dbReference>
<comment type="cofactor">
    <cofactor evidence="1">
        <name>pyridoxal 5'-phosphate</name>
        <dbReference type="ChEBI" id="CHEBI:597326"/>
    </cofactor>
</comment>
<sequence>MVRSDEAVAAVSGLGSGPVIQELWLRPDIARPSVPTAPAADPRWYHRRLPGYAATPLYDLPELANEMGVGRLWVKHESTRFGLPSFKALGASWAAYRLVEQRVGRSLRDEWSTVEDLRALLSNHADLTLVTATDGNHGRAVARVAALFGMSAHIYVPEGTAAARIQAIRAEGARVDQTDVNYDETVRIAAATASGDRLIVSDTSWPGYEEVPGWISDGYSTMFREIQAALTESGSSFPDFVVVPVGVGALAAAAVRHFAHGPTRVIAVEPVGAECVTRSLRVAERTTVPGPQVSEMVGLNCGTPSFTTWPLLKAGLSASLVIDDSPMHDAMRRLARHGIAAGETGAAALGGLIASDHDVRELLGVSAKSSVLLLCTEGVTDPANYLAVVGTTKTKGTDMVVDIEHWQRRLRDLTEEYAVPGASFAALVDGTVHTAASGVLNVKTGVETTVDSVFQIGSISKIYTATMVLQLVDEGLLDLDAPILRYVPELQLSSPGLVDGVTVRHLLTHTSGIDGDYFFDGGRGDDSLKRFVASCLMIGLTHPVGATMSYCNAGFSLLGAIVERATFTTWDTALRNRIIDRLGLDSTATLAEDVMRFRVAHGHGLTDGKPVLAPTWALARSVGPAGGICATASDVVAFARTHLPGCDAILPETRAAQMLEPQTRIANGTGLDQRSIGLGWAISEWGGRLVHGHDGGTIGQKSFLRIVPDAGVVVCLLTNGGRTEELYRRFLGEFLADVCDLSIPPAVEPPATPVTVDEQVHVGVYERWGERLELTATEDGLRAKVTITTALSETLPDEVVEAVLVPVRENVFLTRVDDSGPWTALTFYTLADGSRYVHVDGRAARKIS</sequence>
<dbReference type="Gene3D" id="3.40.50.1100">
    <property type="match status" value="3"/>
</dbReference>